<evidence type="ECO:0000256" key="1">
    <source>
        <dbReference type="ARBA" id="ARBA00004245"/>
    </source>
</evidence>
<accession>A0A402ANU8</accession>
<evidence type="ECO:0000256" key="9">
    <source>
        <dbReference type="ARBA" id="ARBA00023212"/>
    </source>
</evidence>
<dbReference type="SUPFAM" id="SSF48452">
    <property type="entry name" value="TPR-like"/>
    <property type="match status" value="2"/>
</dbReference>
<evidence type="ECO:0000256" key="6">
    <source>
        <dbReference type="ARBA" id="ARBA00022803"/>
    </source>
</evidence>
<dbReference type="InterPro" id="IPR019734">
    <property type="entry name" value="TPR_rpt"/>
</dbReference>
<dbReference type="CDD" id="cd00093">
    <property type="entry name" value="HTH_XRE"/>
    <property type="match status" value="1"/>
</dbReference>
<dbReference type="Pfam" id="PF00931">
    <property type="entry name" value="NB-ARC"/>
    <property type="match status" value="1"/>
</dbReference>
<dbReference type="SUPFAM" id="SSF52540">
    <property type="entry name" value="P-loop containing nucleoside triphosphate hydrolases"/>
    <property type="match status" value="1"/>
</dbReference>
<dbReference type="Proteomes" id="UP000287188">
    <property type="component" value="Unassembled WGS sequence"/>
</dbReference>
<dbReference type="GO" id="GO:0005871">
    <property type="term" value="C:kinesin complex"/>
    <property type="evidence" value="ECO:0007669"/>
    <property type="project" value="InterPro"/>
</dbReference>
<keyword evidence="14" id="KW-1185">Reference proteome</keyword>
<dbReference type="PANTHER" id="PTHR45783:SF3">
    <property type="entry name" value="KINESIN LIGHT CHAIN"/>
    <property type="match status" value="1"/>
</dbReference>
<dbReference type="InterPro" id="IPR027417">
    <property type="entry name" value="P-loop_NTPase"/>
</dbReference>
<dbReference type="Pfam" id="PF13181">
    <property type="entry name" value="TPR_8"/>
    <property type="match status" value="1"/>
</dbReference>
<evidence type="ECO:0000313" key="13">
    <source>
        <dbReference type="EMBL" id="GCE20871.1"/>
    </source>
</evidence>
<comment type="subcellular location">
    <subcellularLocation>
        <location evidence="1">Cytoplasm</location>
        <location evidence="1">Cytoskeleton</location>
    </subcellularLocation>
</comment>
<evidence type="ECO:0000256" key="11">
    <source>
        <dbReference type="SAM" id="MobiDB-lite"/>
    </source>
</evidence>
<evidence type="ECO:0000256" key="8">
    <source>
        <dbReference type="ARBA" id="ARBA00023175"/>
    </source>
</evidence>
<keyword evidence="4" id="KW-0493">Microtubule</keyword>
<dbReference type="AlphaFoldDB" id="A0A402ANU8"/>
<keyword evidence="9" id="KW-0206">Cytoskeleton</keyword>
<dbReference type="RefSeq" id="WP_126552464.1">
    <property type="nucleotide sequence ID" value="NZ_BIFS01000001.1"/>
</dbReference>
<evidence type="ECO:0000259" key="12">
    <source>
        <dbReference type="PROSITE" id="PS50943"/>
    </source>
</evidence>
<feature type="repeat" description="TPR" evidence="10">
    <location>
        <begin position="712"/>
        <end position="745"/>
    </location>
</feature>
<dbReference type="Pfam" id="PF25000">
    <property type="entry name" value="DUF7779"/>
    <property type="match status" value="1"/>
</dbReference>
<reference evidence="14" key="1">
    <citation type="submission" date="2018-12" db="EMBL/GenBank/DDBJ databases">
        <title>Tengunoibacter tsumagoiensis gen. nov., sp. nov., Dictyobacter kobayashii sp. nov., D. alpinus sp. nov., and D. joshuensis sp. nov. and description of Dictyobacteraceae fam. nov. within the order Ktedonobacterales isolated from Tengu-no-mugimeshi.</title>
        <authorList>
            <person name="Wang C.M."/>
            <person name="Zheng Y."/>
            <person name="Sakai Y."/>
            <person name="Toyoda A."/>
            <person name="Minakuchi Y."/>
            <person name="Abe K."/>
            <person name="Yokota A."/>
            <person name="Yabe S."/>
        </authorList>
    </citation>
    <scope>NUCLEOTIDE SEQUENCE [LARGE SCALE GENOMIC DNA]</scope>
    <source>
        <strain evidence="14">Uno11</strain>
    </source>
</reference>
<dbReference type="SMART" id="SM00028">
    <property type="entry name" value="TPR"/>
    <property type="match status" value="8"/>
</dbReference>
<dbReference type="GO" id="GO:0019894">
    <property type="term" value="F:kinesin binding"/>
    <property type="evidence" value="ECO:0007669"/>
    <property type="project" value="TreeGrafter"/>
</dbReference>
<protein>
    <submittedName>
        <fullName evidence="13">Tetratricopeptide repeat protein</fullName>
    </submittedName>
</protein>
<dbReference type="EMBL" id="BIFS01000001">
    <property type="protein sequence ID" value="GCE20871.1"/>
    <property type="molecule type" value="Genomic_DNA"/>
</dbReference>
<keyword evidence="7" id="KW-0175">Coiled coil</keyword>
<feature type="region of interest" description="Disordered" evidence="11">
    <location>
        <begin position="67"/>
        <end position="87"/>
    </location>
</feature>
<evidence type="ECO:0000313" key="14">
    <source>
        <dbReference type="Proteomes" id="UP000287188"/>
    </source>
</evidence>
<dbReference type="Gene3D" id="1.25.40.10">
    <property type="entry name" value="Tetratricopeptide repeat domain"/>
    <property type="match status" value="3"/>
</dbReference>
<keyword evidence="8" id="KW-0505">Motor protein</keyword>
<comment type="caution">
    <text evidence="13">The sequence shown here is derived from an EMBL/GenBank/DDBJ whole genome shotgun (WGS) entry which is preliminary data.</text>
</comment>
<evidence type="ECO:0000256" key="2">
    <source>
        <dbReference type="ARBA" id="ARBA00009622"/>
    </source>
</evidence>
<dbReference type="Pfam" id="PF13374">
    <property type="entry name" value="TPR_10"/>
    <property type="match status" value="1"/>
</dbReference>
<dbReference type="InterPro" id="IPR002182">
    <property type="entry name" value="NB-ARC"/>
</dbReference>
<gene>
    <name evidence="13" type="ORF">KDK_46710</name>
</gene>
<dbReference type="PANTHER" id="PTHR45783">
    <property type="entry name" value="KINESIN LIGHT CHAIN"/>
    <property type="match status" value="1"/>
</dbReference>
<dbReference type="GO" id="GO:0005737">
    <property type="term" value="C:cytoplasm"/>
    <property type="evidence" value="ECO:0007669"/>
    <property type="project" value="TreeGrafter"/>
</dbReference>
<dbReference type="PROSITE" id="PS50943">
    <property type="entry name" value="HTH_CROC1"/>
    <property type="match status" value="1"/>
</dbReference>
<dbReference type="GO" id="GO:0005874">
    <property type="term" value="C:microtubule"/>
    <property type="evidence" value="ECO:0007669"/>
    <property type="project" value="UniProtKB-KW"/>
</dbReference>
<feature type="domain" description="HTH cro/C1-type" evidence="12">
    <location>
        <begin position="7"/>
        <end position="61"/>
    </location>
</feature>
<dbReference type="InterPro" id="IPR002151">
    <property type="entry name" value="Kinesin_light"/>
</dbReference>
<dbReference type="InterPro" id="IPR001387">
    <property type="entry name" value="Cro/C1-type_HTH"/>
</dbReference>
<dbReference type="PROSITE" id="PS50005">
    <property type="entry name" value="TPR"/>
    <property type="match status" value="3"/>
</dbReference>
<dbReference type="InterPro" id="IPR011990">
    <property type="entry name" value="TPR-like_helical_dom_sf"/>
</dbReference>
<dbReference type="InterPro" id="IPR056681">
    <property type="entry name" value="DUF7779"/>
</dbReference>
<proteinExistence type="inferred from homology"/>
<dbReference type="OrthoDB" id="135595at2"/>
<evidence type="ECO:0000256" key="10">
    <source>
        <dbReference type="PROSITE-ProRule" id="PRU00339"/>
    </source>
</evidence>
<feature type="repeat" description="TPR" evidence="10">
    <location>
        <begin position="838"/>
        <end position="871"/>
    </location>
</feature>
<name>A0A402ANU8_9CHLR</name>
<keyword evidence="5" id="KW-0677">Repeat</keyword>
<dbReference type="Pfam" id="PF13424">
    <property type="entry name" value="TPR_12"/>
    <property type="match status" value="3"/>
</dbReference>
<dbReference type="GO" id="GO:0003677">
    <property type="term" value="F:DNA binding"/>
    <property type="evidence" value="ECO:0007669"/>
    <property type="project" value="InterPro"/>
</dbReference>
<sequence>MPKNMLLRQQRMLHNWRQQDLADQLGTTVITIQRWERGTQQPSAYYRVKLCEIFELGVGELGLDEQAEDGTATTPPSGDTPAAVAPSSVERPLWTIPYARNPHFTGRDSLLGQIAQQFFSAEAAQPVGLRRVALTQAQAIKGLGGIGKTQIAIEYAYRALEQKRYTHTLWISAASEESIQASFVALARLLPGDLVADEKDQQKLIAAVKRWLEECQHPWLLIVDNADDLALVQPFLPVRGKGDMLLTTRANAVGMIPLSFAIDMMGLVESTHFLLQRARRLESASPEEADEATNVAIELGQFPLALDQAAAYIEETGCSFHDYRLLYQQHRSRLLARRGRQVAGYHDPVATTWSLSLQKVKQTNPAAIMLLELCAFTAPDTIPEELLEQGAPYWPPLLGQAVASRFTLNQMLEALLSFSLIKRLTEDNLLSIHRLVQVVHLEGMQPVEQRQWAQRLVLAMHAVFPEHADQPENWSLCQRYLDQVQACDRLIQDYQFLLPEAADLLSRAGTYLQERAVYAQAETLQQRALRIWQPSQESNPLLAARQLARLAKLYHNWGKYGQCEQFYQQALSLYERPELRDDSGVADAMRGLANLYNNQGKDVQAEALYLRAIDFYEQRFGPQYRDLSFPLNGLAYVYVEQRKYARAEALCLRSADLLKQHLEPDSLAIANPLIILAVTYVEMGRYGEAEQILLQVRSIREKHLGSEHFNVAFVWHELAKLYQKQGKYEDAEHCYQRALKIREQQLGPDHRQVSDSFHRLGILYREQQRYVQAEECFRRSLRIREQLQNHDQFLVSDVIIDLAILYAEQRRDEEAERYFQQLLYLREQVAGLEDERLAEALYHLARFRQAQGRIQQATELYQRALRIQQRTLGADNPLTMATAQSMQELAQPAKLL</sequence>
<dbReference type="SMART" id="SM00530">
    <property type="entry name" value="HTH_XRE"/>
    <property type="match status" value="1"/>
</dbReference>
<dbReference type="Gene3D" id="3.40.50.300">
    <property type="entry name" value="P-loop containing nucleotide triphosphate hydrolases"/>
    <property type="match status" value="1"/>
</dbReference>
<dbReference type="SUPFAM" id="SSF47413">
    <property type="entry name" value="lambda repressor-like DNA-binding domains"/>
    <property type="match status" value="1"/>
</dbReference>
<dbReference type="PROSITE" id="PS50293">
    <property type="entry name" value="TPR_REGION"/>
    <property type="match status" value="1"/>
</dbReference>
<comment type="similarity">
    <text evidence="2">Belongs to the kinesin light chain family.</text>
</comment>
<organism evidence="13 14">
    <name type="scientific">Dictyobacter kobayashii</name>
    <dbReference type="NCBI Taxonomy" id="2014872"/>
    <lineage>
        <taxon>Bacteria</taxon>
        <taxon>Bacillati</taxon>
        <taxon>Chloroflexota</taxon>
        <taxon>Ktedonobacteria</taxon>
        <taxon>Ktedonobacterales</taxon>
        <taxon>Dictyobacteraceae</taxon>
        <taxon>Dictyobacter</taxon>
    </lineage>
</organism>
<evidence type="ECO:0000256" key="4">
    <source>
        <dbReference type="ARBA" id="ARBA00022701"/>
    </source>
</evidence>
<keyword evidence="3" id="KW-0963">Cytoplasm</keyword>
<keyword evidence="6 10" id="KW-0802">TPR repeat</keyword>
<evidence type="ECO:0000256" key="3">
    <source>
        <dbReference type="ARBA" id="ARBA00022490"/>
    </source>
</evidence>
<evidence type="ECO:0000256" key="5">
    <source>
        <dbReference type="ARBA" id="ARBA00022737"/>
    </source>
</evidence>
<feature type="repeat" description="TPR" evidence="10">
    <location>
        <begin position="754"/>
        <end position="787"/>
    </location>
</feature>
<dbReference type="Pfam" id="PF01381">
    <property type="entry name" value="HTH_3"/>
    <property type="match status" value="1"/>
</dbReference>
<dbReference type="InterPro" id="IPR010982">
    <property type="entry name" value="Lambda_DNA-bd_dom_sf"/>
</dbReference>
<dbReference type="GO" id="GO:0007018">
    <property type="term" value="P:microtubule-based movement"/>
    <property type="evidence" value="ECO:0007669"/>
    <property type="project" value="TreeGrafter"/>
</dbReference>
<dbReference type="GO" id="GO:0043531">
    <property type="term" value="F:ADP binding"/>
    <property type="evidence" value="ECO:0007669"/>
    <property type="project" value="InterPro"/>
</dbReference>
<dbReference type="Gene3D" id="1.10.260.40">
    <property type="entry name" value="lambda repressor-like DNA-binding domains"/>
    <property type="match status" value="1"/>
</dbReference>
<evidence type="ECO:0000256" key="7">
    <source>
        <dbReference type="ARBA" id="ARBA00023054"/>
    </source>
</evidence>